<dbReference type="InterPro" id="IPR011044">
    <property type="entry name" value="Quino_amine_DH_bsu"/>
</dbReference>
<protein>
    <submittedName>
        <fullName evidence="1">Glutaminyl-peptide cyclotransferase</fullName>
    </submittedName>
</protein>
<gene>
    <name evidence="1" type="ORF">TPR58_19085</name>
</gene>
<keyword evidence="2" id="KW-1185">Reference proteome</keyword>
<evidence type="ECO:0000313" key="1">
    <source>
        <dbReference type="EMBL" id="MEN3749286.1"/>
    </source>
</evidence>
<dbReference type="PANTHER" id="PTHR31270:SF1">
    <property type="entry name" value="GLUTAMINYL-PEPTIDE CYCLOTRANSFERASE"/>
    <property type="match status" value="1"/>
</dbReference>
<dbReference type="Pfam" id="PF05096">
    <property type="entry name" value="Glu_cyclase_2"/>
    <property type="match status" value="1"/>
</dbReference>
<dbReference type="Proteomes" id="UP001427805">
    <property type="component" value="Unassembled WGS sequence"/>
</dbReference>
<organism evidence="1 2">
    <name type="scientific">Sphingomonas rustica</name>
    <dbReference type="NCBI Taxonomy" id="3103142"/>
    <lineage>
        <taxon>Bacteria</taxon>
        <taxon>Pseudomonadati</taxon>
        <taxon>Pseudomonadota</taxon>
        <taxon>Alphaproteobacteria</taxon>
        <taxon>Sphingomonadales</taxon>
        <taxon>Sphingomonadaceae</taxon>
        <taxon>Sphingomonas</taxon>
    </lineage>
</organism>
<dbReference type="EMBL" id="JBDIZK010000013">
    <property type="protein sequence ID" value="MEN3749286.1"/>
    <property type="molecule type" value="Genomic_DNA"/>
</dbReference>
<proteinExistence type="predicted"/>
<dbReference type="InterPro" id="IPR007788">
    <property type="entry name" value="QCT"/>
</dbReference>
<comment type="caution">
    <text evidence="1">The sequence shown here is derived from an EMBL/GenBank/DDBJ whole genome shotgun (WGS) entry which is preliminary data.</text>
</comment>
<dbReference type="PANTHER" id="PTHR31270">
    <property type="entry name" value="GLUTAMINYL-PEPTIDE CYCLOTRANSFERASE"/>
    <property type="match status" value="1"/>
</dbReference>
<dbReference type="InterPro" id="IPR015943">
    <property type="entry name" value="WD40/YVTN_repeat-like_dom_sf"/>
</dbReference>
<dbReference type="SUPFAM" id="SSF50969">
    <property type="entry name" value="YVTN repeat-like/Quinoprotein amine dehydrogenase"/>
    <property type="match status" value="1"/>
</dbReference>
<dbReference type="RefSeq" id="WP_346248329.1">
    <property type="nucleotide sequence ID" value="NZ_JBDIZK010000013.1"/>
</dbReference>
<sequence>MRRLILILLGVVALAAAAWFLFFRGSGTPPVYAVTVVKTMPHDPDAFTQGLFYRDGHFYESTGGEGTSNLRKVDPATGKVLQQQDLSPAYFGEGIVDWGDRVHQVTWKNQQGFTYTIKDFTPQPGFSYEGEGWGLTRNDKNIILSDGTPVLRFLDPATMKEVSKLTVTANGCPVEELNELEWVDGEIYANIWQTKLIARIDPATGKVTSFLDVTGLGPQTSDPDAVPNGIAYDPAGKRLFLTGKRWPELYEVREGSRQPDSAPAMGQAAQIMACKAGG</sequence>
<accession>A0ABV0BES0</accession>
<evidence type="ECO:0000313" key="2">
    <source>
        <dbReference type="Proteomes" id="UP001427805"/>
    </source>
</evidence>
<reference evidence="1 2" key="1">
    <citation type="submission" date="2024-05" db="EMBL/GenBank/DDBJ databases">
        <title>Sphingomonas sp. HF-S3 16S ribosomal RNA gene Genome sequencing and assembly.</title>
        <authorList>
            <person name="Lee H."/>
        </authorList>
    </citation>
    <scope>NUCLEOTIDE SEQUENCE [LARGE SCALE GENOMIC DNA]</scope>
    <source>
        <strain evidence="1 2">HF-S3</strain>
    </source>
</reference>
<name>A0ABV0BES0_9SPHN</name>
<dbReference type="Gene3D" id="2.130.10.10">
    <property type="entry name" value="YVTN repeat-like/Quinoprotein amine dehydrogenase"/>
    <property type="match status" value="1"/>
</dbReference>